<evidence type="ECO:0000313" key="3">
    <source>
        <dbReference type="Proteomes" id="UP000188273"/>
    </source>
</evidence>
<feature type="signal peptide" evidence="1">
    <location>
        <begin position="1"/>
        <end position="19"/>
    </location>
</feature>
<keyword evidence="1" id="KW-0732">Signal</keyword>
<organism evidence="2 3">
    <name type="scientific">Sedimentisphaera cyanobacteriorum</name>
    <dbReference type="NCBI Taxonomy" id="1940790"/>
    <lineage>
        <taxon>Bacteria</taxon>
        <taxon>Pseudomonadati</taxon>
        <taxon>Planctomycetota</taxon>
        <taxon>Phycisphaerae</taxon>
        <taxon>Sedimentisphaerales</taxon>
        <taxon>Sedimentisphaeraceae</taxon>
        <taxon>Sedimentisphaera</taxon>
    </lineage>
</organism>
<evidence type="ECO:0000313" key="2">
    <source>
        <dbReference type="EMBL" id="AQQ09660.1"/>
    </source>
</evidence>
<dbReference type="OrthoDB" id="255760at2"/>
<accession>A0A1Q2HQK1</accession>
<name>A0A1Q2HQK1_9BACT</name>
<dbReference type="RefSeq" id="WP_077540236.1">
    <property type="nucleotide sequence ID" value="NZ_CP019633.1"/>
</dbReference>
<dbReference type="AlphaFoldDB" id="A0A1Q2HQK1"/>
<dbReference type="STRING" id="1940790.L21SP3_01470"/>
<sequence length="347" mass="37991" precursor="true">MVKSSLICISVLTCSALFAASTSPQPVSHEQLQAVHPDGTSFFDDSGSLMVSVEGILLNSPEEYLNPDPNSTVQEWFMGGQWQIYIQGEGSDHAGTACWMGQNYGNGPGDENYTNQQWLDELSRLNRDPQTGHIFRPGDRVRVTGTYLFYAGKLNINENHEIGEAFDFTVELLEPAVGLPQPEKIQLSDVKNPDNTDLFDETRNTGGEYYQSRLVKLEDVQISDPENWAPGAELTATNGSGLTIPIKLGLGKGFENHPCPEGEIDIVGVFDQEAPGFPPDPTKGYRIIVLDYHGSSEVLGTLDTGRGNMPSDINGDFKVDLEDFAELSLNWLKTASGLYKALNNGLI</sequence>
<evidence type="ECO:0000256" key="1">
    <source>
        <dbReference type="SAM" id="SignalP"/>
    </source>
</evidence>
<dbReference type="KEGG" id="pbu:L21SP3_01470"/>
<dbReference type="EMBL" id="CP019633">
    <property type="protein sequence ID" value="AQQ09660.1"/>
    <property type="molecule type" value="Genomic_DNA"/>
</dbReference>
<reference evidence="3" key="1">
    <citation type="submission" date="2017-02" db="EMBL/GenBank/DDBJ databases">
        <title>Comparative genomics and description of representatives of a novel lineage of planctomycetes thriving in anoxic sediments.</title>
        <authorList>
            <person name="Spring S."/>
            <person name="Bunk B."/>
            <person name="Sproer C."/>
            <person name="Klenk H.-P."/>
        </authorList>
    </citation>
    <scope>NUCLEOTIDE SEQUENCE [LARGE SCALE GENOMIC DNA]</scope>
    <source>
        <strain evidence="3">L21-RPul-D3</strain>
    </source>
</reference>
<protein>
    <submittedName>
        <fullName evidence="2">Uncharacterized protein</fullName>
    </submittedName>
</protein>
<proteinExistence type="predicted"/>
<gene>
    <name evidence="2" type="ORF">L21SP3_01470</name>
</gene>
<keyword evidence="3" id="KW-1185">Reference proteome</keyword>
<feature type="chain" id="PRO_5010348084" evidence="1">
    <location>
        <begin position="20"/>
        <end position="347"/>
    </location>
</feature>
<dbReference type="Proteomes" id="UP000188273">
    <property type="component" value="Chromosome"/>
</dbReference>